<evidence type="ECO:0000313" key="5">
    <source>
        <dbReference type="Proteomes" id="UP000282311"/>
    </source>
</evidence>
<sequence length="224" mass="24540">MTTVYLAGDSTVSSYGASAAPMAGWGQMIGELFQDGVQVRNEARGGRSSKSFIGEGRLAPIAEAITPGDYLFIQFGHNDQKNDEARYTSPNETYPHYLRQYIEAARTKGATPVLFTPVERRLFGEDGRLKDSHGAYPAAVLKLADEENVTVIDLRQKSRSLLESLGDEASKKLFTWLEPGESPNYPSGTQDNTHFNETGAREIARLVAEGIRESGLALANRLLI</sequence>
<dbReference type="EMBL" id="RBAH01000010">
    <property type="protein sequence ID" value="RKN84065.1"/>
    <property type="molecule type" value="Genomic_DNA"/>
</dbReference>
<gene>
    <name evidence="4" type="ORF">D7M11_15970</name>
</gene>
<organism evidence="4 5">
    <name type="scientific">Paenibacillus ginsengarvi</name>
    <dbReference type="NCBI Taxonomy" id="400777"/>
    <lineage>
        <taxon>Bacteria</taxon>
        <taxon>Bacillati</taxon>
        <taxon>Bacillota</taxon>
        <taxon>Bacilli</taxon>
        <taxon>Bacillales</taxon>
        <taxon>Paenibacillaceae</taxon>
        <taxon>Paenibacillus</taxon>
    </lineage>
</organism>
<keyword evidence="2" id="KW-0378">Hydrolase</keyword>
<dbReference type="OrthoDB" id="9807041at2"/>
<dbReference type="InterPro" id="IPR013830">
    <property type="entry name" value="SGNH_hydro"/>
</dbReference>
<reference evidence="4 5" key="1">
    <citation type="journal article" date="2007" name="Int. J. Syst. Evol. Microbiol.">
        <title>Paenibacillus ginsengarvi sp. nov., isolated from soil from ginseng cultivation.</title>
        <authorList>
            <person name="Yoon M.H."/>
            <person name="Ten L.N."/>
            <person name="Im W.T."/>
        </authorList>
    </citation>
    <scope>NUCLEOTIDE SEQUENCE [LARGE SCALE GENOMIC DNA]</scope>
    <source>
        <strain evidence="4 5">KCTC 13059</strain>
    </source>
</reference>
<evidence type="ECO:0000259" key="3">
    <source>
        <dbReference type="Pfam" id="PF13472"/>
    </source>
</evidence>
<comment type="similarity">
    <text evidence="1">Belongs to the 'GDSL' lipolytic enzyme family.</text>
</comment>
<proteinExistence type="inferred from homology"/>
<evidence type="ECO:0000256" key="2">
    <source>
        <dbReference type="ARBA" id="ARBA00022801"/>
    </source>
</evidence>
<accession>A0A3B0CCL6</accession>
<dbReference type="PANTHER" id="PTHR43695:SF1">
    <property type="entry name" value="RHAMNOGALACTURONAN ACETYLESTERASE"/>
    <property type="match status" value="1"/>
</dbReference>
<dbReference type="Proteomes" id="UP000282311">
    <property type="component" value="Unassembled WGS sequence"/>
</dbReference>
<feature type="domain" description="SGNH hydrolase-type esterase" evidence="3">
    <location>
        <begin position="7"/>
        <end position="201"/>
    </location>
</feature>
<dbReference type="GO" id="GO:0016787">
    <property type="term" value="F:hydrolase activity"/>
    <property type="evidence" value="ECO:0007669"/>
    <property type="project" value="UniProtKB-KW"/>
</dbReference>
<evidence type="ECO:0000313" key="4">
    <source>
        <dbReference type="EMBL" id="RKN84065.1"/>
    </source>
</evidence>
<dbReference type="Pfam" id="PF13472">
    <property type="entry name" value="Lipase_GDSL_2"/>
    <property type="match status" value="1"/>
</dbReference>
<dbReference type="RefSeq" id="WP_120748228.1">
    <property type="nucleotide sequence ID" value="NZ_RBAH01000010.1"/>
</dbReference>
<dbReference type="CDD" id="cd01821">
    <property type="entry name" value="Rhamnogalacturan_acetylesterase_like"/>
    <property type="match status" value="1"/>
</dbReference>
<keyword evidence="5" id="KW-1185">Reference proteome</keyword>
<dbReference type="Gene3D" id="3.40.50.1110">
    <property type="entry name" value="SGNH hydrolase"/>
    <property type="match status" value="1"/>
</dbReference>
<dbReference type="SUPFAM" id="SSF52266">
    <property type="entry name" value="SGNH hydrolase"/>
    <property type="match status" value="1"/>
</dbReference>
<dbReference type="InterPro" id="IPR036514">
    <property type="entry name" value="SGNH_hydro_sf"/>
</dbReference>
<protein>
    <submittedName>
        <fullName evidence="4">Rhamnogalacturonan acetylesterase</fullName>
    </submittedName>
</protein>
<dbReference type="InterPro" id="IPR037459">
    <property type="entry name" value="RhgT-like"/>
</dbReference>
<evidence type="ECO:0000256" key="1">
    <source>
        <dbReference type="ARBA" id="ARBA00008668"/>
    </source>
</evidence>
<comment type="caution">
    <text evidence="4">The sequence shown here is derived from an EMBL/GenBank/DDBJ whole genome shotgun (WGS) entry which is preliminary data.</text>
</comment>
<dbReference type="PANTHER" id="PTHR43695">
    <property type="entry name" value="PUTATIVE (AFU_ORTHOLOGUE AFUA_2G17250)-RELATED"/>
    <property type="match status" value="1"/>
</dbReference>
<name>A0A3B0CCL6_9BACL</name>
<dbReference type="AlphaFoldDB" id="A0A3B0CCL6"/>